<dbReference type="SUPFAM" id="SSF53187">
    <property type="entry name" value="Zn-dependent exopeptidases"/>
    <property type="match status" value="1"/>
</dbReference>
<proteinExistence type="predicted"/>
<dbReference type="Gene3D" id="3.40.630.10">
    <property type="entry name" value="Zn peptidases"/>
    <property type="match status" value="1"/>
</dbReference>
<dbReference type="Gene3D" id="3.30.70.360">
    <property type="match status" value="1"/>
</dbReference>
<comment type="caution">
    <text evidence="4">The sequence shown here is derived from an EMBL/GenBank/DDBJ whole genome shotgun (WGS) entry which is preliminary data.</text>
</comment>
<evidence type="ECO:0000259" key="3">
    <source>
        <dbReference type="Pfam" id="PF07687"/>
    </source>
</evidence>
<dbReference type="Proteomes" id="UP000597444">
    <property type="component" value="Unassembled WGS sequence"/>
</dbReference>
<organism evidence="4 5">
    <name type="scientific">Reticulibacter mediterranei</name>
    <dbReference type="NCBI Taxonomy" id="2778369"/>
    <lineage>
        <taxon>Bacteria</taxon>
        <taxon>Bacillati</taxon>
        <taxon>Chloroflexota</taxon>
        <taxon>Ktedonobacteria</taxon>
        <taxon>Ktedonobacterales</taxon>
        <taxon>Reticulibacteraceae</taxon>
        <taxon>Reticulibacter</taxon>
    </lineage>
</organism>
<evidence type="ECO:0000256" key="1">
    <source>
        <dbReference type="ARBA" id="ARBA00001947"/>
    </source>
</evidence>
<sequence length="362" mass="38976">MYTERLYKTLVELLAIPSTSGHEEQIRMHLEPHLSALGLSTSIDGSGNLIAALAGEGQPLLLNAHMDRVPPGLGHQPILRDGILYSDGSTNLGADDAAGMTIILEAVRRTIEQRLPHPPLVLVFTVQEEAGLCGASNFDATKWHVKDGIVFDNAFEAGVVVSKGAAYEAFDVTITGRTGHPGKDLAQTVDAIAIFRAANYPYGSFANDQTRIAVGRISGGTARNAIPDKLKVEGEMRSFEPVEERQRYKQAIQDAFVQAADQAGGHAEVHFQTHSNGYALDPDEPLLQAYHHVLLQRGATLHLQPTFIGSDASGLRPAVRAFTVSTGVTSEHSVEEYVALAPLEQLVSDTIQLFALWSGQAV</sequence>
<dbReference type="AlphaFoldDB" id="A0A8J3IDB6"/>
<dbReference type="Pfam" id="PF01546">
    <property type="entry name" value="Peptidase_M20"/>
    <property type="match status" value="1"/>
</dbReference>
<comment type="cofactor">
    <cofactor evidence="1">
        <name>Zn(2+)</name>
        <dbReference type="ChEBI" id="CHEBI:29105"/>
    </cofactor>
</comment>
<feature type="domain" description="Peptidase M20 dimerisation" evidence="3">
    <location>
        <begin position="170"/>
        <end position="260"/>
    </location>
</feature>
<dbReference type="PANTHER" id="PTHR42994">
    <property type="entry name" value="PEPTIDASE T"/>
    <property type="match status" value="1"/>
</dbReference>
<dbReference type="Pfam" id="PF07687">
    <property type="entry name" value="M20_dimer"/>
    <property type="match status" value="1"/>
</dbReference>
<dbReference type="InterPro" id="IPR036264">
    <property type="entry name" value="Bact_exopeptidase_dim_dom"/>
</dbReference>
<evidence type="ECO:0000256" key="2">
    <source>
        <dbReference type="ARBA" id="ARBA00022833"/>
    </source>
</evidence>
<evidence type="ECO:0000313" key="4">
    <source>
        <dbReference type="EMBL" id="GHO91413.1"/>
    </source>
</evidence>
<reference evidence="4" key="1">
    <citation type="submission" date="2020-10" db="EMBL/GenBank/DDBJ databases">
        <title>Taxonomic study of unclassified bacteria belonging to the class Ktedonobacteria.</title>
        <authorList>
            <person name="Yabe S."/>
            <person name="Wang C.M."/>
            <person name="Zheng Y."/>
            <person name="Sakai Y."/>
            <person name="Cavaletti L."/>
            <person name="Monciardini P."/>
            <person name="Donadio S."/>
        </authorList>
    </citation>
    <scope>NUCLEOTIDE SEQUENCE</scope>
    <source>
        <strain evidence="4">ID150040</strain>
    </source>
</reference>
<protein>
    <submittedName>
        <fullName evidence="4">Peptidase</fullName>
    </submittedName>
</protein>
<evidence type="ECO:0000313" key="5">
    <source>
        <dbReference type="Proteomes" id="UP000597444"/>
    </source>
</evidence>
<dbReference type="SUPFAM" id="SSF55031">
    <property type="entry name" value="Bacterial exopeptidase dimerisation domain"/>
    <property type="match status" value="1"/>
</dbReference>
<dbReference type="EMBL" id="BNJK01000001">
    <property type="protein sequence ID" value="GHO91413.1"/>
    <property type="molecule type" value="Genomic_DNA"/>
</dbReference>
<dbReference type="InterPro" id="IPR011650">
    <property type="entry name" value="Peptidase_M20_dimer"/>
</dbReference>
<dbReference type="RefSeq" id="WP_220202310.1">
    <property type="nucleotide sequence ID" value="NZ_BNJK01000001.1"/>
</dbReference>
<dbReference type="InterPro" id="IPR002933">
    <property type="entry name" value="Peptidase_M20"/>
</dbReference>
<keyword evidence="5" id="KW-1185">Reference proteome</keyword>
<accession>A0A8J3IDB6</accession>
<dbReference type="PANTHER" id="PTHR42994:SF2">
    <property type="entry name" value="PEPTIDASE"/>
    <property type="match status" value="1"/>
</dbReference>
<gene>
    <name evidence="4" type="ORF">KSF_014610</name>
</gene>
<name>A0A8J3IDB6_9CHLR</name>
<keyword evidence="2" id="KW-0862">Zinc</keyword>
<dbReference type="GO" id="GO:0016787">
    <property type="term" value="F:hydrolase activity"/>
    <property type="evidence" value="ECO:0007669"/>
    <property type="project" value="InterPro"/>
</dbReference>